<reference evidence="1" key="1">
    <citation type="submission" date="2023-11" db="EMBL/GenBank/DDBJ databases">
        <authorList>
            <person name="Poullet M."/>
        </authorList>
    </citation>
    <scope>NUCLEOTIDE SEQUENCE</scope>
    <source>
        <strain evidence="1">E1834</strain>
    </source>
</reference>
<dbReference type="Proteomes" id="UP001497535">
    <property type="component" value="Unassembled WGS sequence"/>
</dbReference>
<proteinExistence type="predicted"/>
<evidence type="ECO:0000313" key="2">
    <source>
        <dbReference type="Proteomes" id="UP001497535"/>
    </source>
</evidence>
<gene>
    <name evidence="1" type="ORF">MENTE1834_LOCUS3686</name>
</gene>
<name>A0ACB0XUI5_MELEN</name>
<dbReference type="EMBL" id="CAVMJV010000003">
    <property type="protein sequence ID" value="CAK5017985.1"/>
    <property type="molecule type" value="Genomic_DNA"/>
</dbReference>
<protein>
    <submittedName>
        <fullName evidence="1">Uncharacterized protein</fullName>
    </submittedName>
</protein>
<accession>A0ACB0XUI5</accession>
<keyword evidence="2" id="KW-1185">Reference proteome</keyword>
<evidence type="ECO:0000313" key="1">
    <source>
        <dbReference type="EMBL" id="CAK5017985.1"/>
    </source>
</evidence>
<comment type="caution">
    <text evidence="1">The sequence shown here is derived from an EMBL/GenBank/DDBJ whole genome shotgun (WGS) entry which is preliminary data.</text>
</comment>
<organism evidence="1 2">
    <name type="scientific">Meloidogyne enterolobii</name>
    <name type="common">Root-knot nematode worm</name>
    <name type="synonym">Meloidogyne mayaguensis</name>
    <dbReference type="NCBI Taxonomy" id="390850"/>
    <lineage>
        <taxon>Eukaryota</taxon>
        <taxon>Metazoa</taxon>
        <taxon>Ecdysozoa</taxon>
        <taxon>Nematoda</taxon>
        <taxon>Chromadorea</taxon>
        <taxon>Rhabditida</taxon>
        <taxon>Tylenchina</taxon>
        <taxon>Tylenchomorpha</taxon>
        <taxon>Tylenchoidea</taxon>
        <taxon>Meloidogynidae</taxon>
        <taxon>Meloidogyninae</taxon>
        <taxon>Meloidogyne</taxon>
    </lineage>
</organism>
<sequence>MNSPLFCFLILLNLLFIPNYFAQFSPSFREFLIEEGGTDLEKLLTREDLGVKGSYGGGNHKAGEKTKRLPVILVHVITDSAAGMEPIRKYFKAILGGKCVDTKEDLGPPLTDLVHTYVGVAGPHWGAILCFVPIGPCNFNNGVNCLSKFLRDINIRQRYEGTFIYSICSTDDEVVGFSVCSRITCMIAGENAHFPVK</sequence>